<dbReference type="Proteomes" id="UP001589683">
    <property type="component" value="Unassembled WGS sequence"/>
</dbReference>
<sequence length="181" mass="18985">MAELIAKTPAEGLLPVTAGTMTLTEILPACVTSVAPFKGQEKAASAALKAACGMTMPGPNRATGKDGARAVWMGQGQVFVLGPDAPADLSQYAALTDQSDGWVVMRLHGTGAEDVLARLAPIDLRATVFKRGHTARTTLLHMMMSVTRSGANSFDIMVMRSFAVTAVHDLTIAMKSVAARE</sequence>
<dbReference type="InterPro" id="IPR027266">
    <property type="entry name" value="TrmE/GcvT-like"/>
</dbReference>
<dbReference type="Gene3D" id="3.30.70.1520">
    <property type="entry name" value="Heterotetrameric sarcosine oxidase"/>
    <property type="match status" value="1"/>
</dbReference>
<comment type="caution">
    <text evidence="1">The sequence shown here is derived from an EMBL/GenBank/DDBJ whole genome shotgun (WGS) entry which is preliminary data.</text>
</comment>
<reference evidence="1 2" key="1">
    <citation type="submission" date="2024-09" db="EMBL/GenBank/DDBJ databases">
        <authorList>
            <person name="Sun Q."/>
            <person name="Mori K."/>
        </authorList>
    </citation>
    <scope>NUCLEOTIDE SEQUENCE [LARGE SCALE GENOMIC DNA]</scope>
    <source>
        <strain evidence="1 2">CECT 8726</strain>
    </source>
</reference>
<accession>A0ABV5JG50</accession>
<dbReference type="SUPFAM" id="SSF103025">
    <property type="entry name" value="Folate-binding domain"/>
    <property type="match status" value="1"/>
</dbReference>
<dbReference type="RefSeq" id="WP_213890048.1">
    <property type="nucleotide sequence ID" value="NZ_JAGFNU010000008.1"/>
</dbReference>
<protein>
    <submittedName>
        <fullName evidence="1">Sarcosine oxidase subunit gamma</fullName>
    </submittedName>
</protein>
<evidence type="ECO:0000313" key="2">
    <source>
        <dbReference type="Proteomes" id="UP001589683"/>
    </source>
</evidence>
<organism evidence="1 2">
    <name type="scientific">Pseudohalocynthiibacter aestuariivivens</name>
    <dbReference type="NCBI Taxonomy" id="1591409"/>
    <lineage>
        <taxon>Bacteria</taxon>
        <taxon>Pseudomonadati</taxon>
        <taxon>Pseudomonadota</taxon>
        <taxon>Alphaproteobacteria</taxon>
        <taxon>Rhodobacterales</taxon>
        <taxon>Paracoccaceae</taxon>
        <taxon>Pseudohalocynthiibacter</taxon>
    </lineage>
</organism>
<keyword evidence="2" id="KW-1185">Reference proteome</keyword>
<dbReference type="Gene3D" id="3.30.1360.120">
    <property type="entry name" value="Probable tRNA modification gtpase trme, domain 1"/>
    <property type="match status" value="1"/>
</dbReference>
<proteinExistence type="predicted"/>
<evidence type="ECO:0000313" key="1">
    <source>
        <dbReference type="EMBL" id="MFB9232070.1"/>
    </source>
</evidence>
<name>A0ABV5JG50_9RHOB</name>
<gene>
    <name evidence="1" type="ORF">ACFFUT_09780</name>
</gene>
<dbReference type="EMBL" id="JBHMEA010000038">
    <property type="protein sequence ID" value="MFB9232070.1"/>
    <property type="molecule type" value="Genomic_DNA"/>
</dbReference>